<dbReference type="Pfam" id="PF13229">
    <property type="entry name" value="Beta_helix"/>
    <property type="match status" value="1"/>
</dbReference>
<dbReference type="InterPro" id="IPR039448">
    <property type="entry name" value="Beta_helix"/>
</dbReference>
<evidence type="ECO:0000313" key="2">
    <source>
        <dbReference type="Proteomes" id="UP000887578"/>
    </source>
</evidence>
<dbReference type="SUPFAM" id="SSF51126">
    <property type="entry name" value="Pectin lyase-like"/>
    <property type="match status" value="1"/>
</dbReference>
<dbReference type="WBParaSite" id="PDA_v2.g10747.t1">
    <property type="protein sequence ID" value="PDA_v2.g10747.t1"/>
    <property type="gene ID" value="PDA_v2.g10747"/>
</dbReference>
<keyword evidence="2" id="KW-1185">Reference proteome</keyword>
<dbReference type="Proteomes" id="UP000887578">
    <property type="component" value="Unplaced"/>
</dbReference>
<accession>A0A914NZ87</accession>
<sequence length="156" mass="18016">MNGINIHRSARDGIYFYQPSGPILIANSSITYNRGHGIAIDNTTDGRVFINMTVVQGNYGDGIWYKQRQSGINLYKSIGNLRDKRQSSSYYEEEQPRIDMCLEHGISNNLFFPHLIKLYLRAGTPIDPILPPICWMVSFYYQLNNTFKNYYALNFT</sequence>
<proteinExistence type="predicted"/>
<evidence type="ECO:0000259" key="1">
    <source>
        <dbReference type="Pfam" id="PF13229"/>
    </source>
</evidence>
<evidence type="ECO:0000313" key="3">
    <source>
        <dbReference type="WBParaSite" id="PDA_v2.g10747.t1"/>
    </source>
</evidence>
<dbReference type="Gene3D" id="2.160.20.10">
    <property type="entry name" value="Single-stranded right-handed beta-helix, Pectin lyase-like"/>
    <property type="match status" value="1"/>
</dbReference>
<dbReference type="InterPro" id="IPR012334">
    <property type="entry name" value="Pectin_lyas_fold"/>
</dbReference>
<feature type="domain" description="Right handed beta helix" evidence="1">
    <location>
        <begin position="2"/>
        <end position="75"/>
    </location>
</feature>
<reference evidence="3" key="1">
    <citation type="submission" date="2022-11" db="UniProtKB">
        <authorList>
            <consortium name="WormBaseParasite"/>
        </authorList>
    </citation>
    <scope>IDENTIFICATION</scope>
</reference>
<organism evidence="2 3">
    <name type="scientific">Panagrolaimus davidi</name>
    <dbReference type="NCBI Taxonomy" id="227884"/>
    <lineage>
        <taxon>Eukaryota</taxon>
        <taxon>Metazoa</taxon>
        <taxon>Ecdysozoa</taxon>
        <taxon>Nematoda</taxon>
        <taxon>Chromadorea</taxon>
        <taxon>Rhabditida</taxon>
        <taxon>Tylenchina</taxon>
        <taxon>Panagrolaimomorpha</taxon>
        <taxon>Panagrolaimoidea</taxon>
        <taxon>Panagrolaimidae</taxon>
        <taxon>Panagrolaimus</taxon>
    </lineage>
</organism>
<name>A0A914NZ87_9BILA</name>
<dbReference type="AlphaFoldDB" id="A0A914NZ87"/>
<dbReference type="InterPro" id="IPR011050">
    <property type="entry name" value="Pectin_lyase_fold/virulence"/>
</dbReference>
<protein>
    <submittedName>
        <fullName evidence="3">Right handed beta helix domain-containing protein</fullName>
    </submittedName>
</protein>